<dbReference type="Pfam" id="PF01588">
    <property type="entry name" value="tRNA_bind"/>
    <property type="match status" value="1"/>
</dbReference>
<dbReference type="AlphaFoldDB" id="A0A1S2LUR8"/>
<dbReference type="PROSITE" id="PS50886">
    <property type="entry name" value="TRBD"/>
    <property type="match status" value="1"/>
</dbReference>
<evidence type="ECO:0000313" key="5">
    <source>
        <dbReference type="EMBL" id="OIJ16268.1"/>
    </source>
</evidence>
<evidence type="ECO:0000256" key="1">
    <source>
        <dbReference type="ARBA" id="ARBA00022555"/>
    </source>
</evidence>
<keyword evidence="2 3" id="KW-0694">RNA-binding</keyword>
<keyword evidence="6" id="KW-1185">Reference proteome</keyword>
<dbReference type="SUPFAM" id="SSF50249">
    <property type="entry name" value="Nucleic acid-binding proteins"/>
    <property type="match status" value="1"/>
</dbReference>
<comment type="caution">
    <text evidence="5">The sequence shown here is derived from an EMBL/GenBank/DDBJ whole genome shotgun (WGS) entry which is preliminary data.</text>
</comment>
<name>A0A1S2LUR8_9BACI</name>
<dbReference type="InterPro" id="IPR008231">
    <property type="entry name" value="CsaA"/>
</dbReference>
<dbReference type="InterPro" id="IPR002547">
    <property type="entry name" value="tRNA-bd_dom"/>
</dbReference>
<proteinExistence type="predicted"/>
<dbReference type="FunFam" id="2.40.50.140:FF:000165">
    <property type="entry name" value="Chaperone CsaA"/>
    <property type="match status" value="1"/>
</dbReference>
<dbReference type="Gene3D" id="2.40.50.140">
    <property type="entry name" value="Nucleic acid-binding proteins"/>
    <property type="match status" value="1"/>
</dbReference>
<reference evidence="5 6" key="1">
    <citation type="submission" date="2016-10" db="EMBL/GenBank/DDBJ databases">
        <title>Draft genome sequences of four alkaliphilic bacteria belonging to the Anaerobacillus genus.</title>
        <authorList>
            <person name="Bassil N.M."/>
            <person name="Lloyd J.R."/>
        </authorList>
    </citation>
    <scope>NUCLEOTIDE SEQUENCE [LARGE SCALE GENOMIC DNA]</scope>
    <source>
        <strain evidence="5 6">DSM 15340</strain>
    </source>
</reference>
<protein>
    <submittedName>
        <fullName evidence="5">tRNA-binding protein</fullName>
    </submittedName>
</protein>
<evidence type="ECO:0000259" key="4">
    <source>
        <dbReference type="PROSITE" id="PS50886"/>
    </source>
</evidence>
<gene>
    <name evidence="5" type="ORF">BKP35_00625</name>
</gene>
<evidence type="ECO:0000256" key="2">
    <source>
        <dbReference type="ARBA" id="ARBA00022884"/>
    </source>
</evidence>
<evidence type="ECO:0000256" key="3">
    <source>
        <dbReference type="PROSITE-ProRule" id="PRU00209"/>
    </source>
</evidence>
<evidence type="ECO:0000313" key="6">
    <source>
        <dbReference type="Proteomes" id="UP000180098"/>
    </source>
</evidence>
<dbReference type="GO" id="GO:0000049">
    <property type="term" value="F:tRNA binding"/>
    <property type="evidence" value="ECO:0007669"/>
    <property type="project" value="UniProtKB-UniRule"/>
</dbReference>
<dbReference type="NCBIfam" id="NF007496">
    <property type="entry name" value="PRK10089.1-5"/>
    <property type="match status" value="1"/>
</dbReference>
<dbReference type="CDD" id="cd02798">
    <property type="entry name" value="tRNA_bind_CsaA"/>
    <property type="match status" value="1"/>
</dbReference>
<dbReference type="InterPro" id="IPR051270">
    <property type="entry name" value="Tyrosine-tRNA_ligase_regulator"/>
</dbReference>
<dbReference type="RefSeq" id="WP_071312194.1">
    <property type="nucleotide sequence ID" value="NZ_MLQQ01000001.1"/>
</dbReference>
<organism evidence="5 6">
    <name type="scientific">Anaerobacillus arseniciselenatis</name>
    <dbReference type="NCBI Taxonomy" id="85682"/>
    <lineage>
        <taxon>Bacteria</taxon>
        <taxon>Bacillati</taxon>
        <taxon>Bacillota</taxon>
        <taxon>Bacilli</taxon>
        <taxon>Bacillales</taxon>
        <taxon>Bacillaceae</taxon>
        <taxon>Anaerobacillus</taxon>
    </lineage>
</organism>
<dbReference type="PANTHER" id="PTHR11586:SF37">
    <property type="entry name" value="TRNA-BINDING DOMAIN-CONTAINING PROTEIN"/>
    <property type="match status" value="1"/>
</dbReference>
<dbReference type="Proteomes" id="UP000180098">
    <property type="component" value="Unassembled WGS sequence"/>
</dbReference>
<sequence>MATIEDFLKLDIRVGTVMEAEEFPEAKVPALKLKIDFGEVGIKQSSAQITKRYEPETLVGKQVVAVTNFPPRRIAGFNSEVLVIGGIPEKGDVVLLAPDSELPNGTPIA</sequence>
<dbReference type="NCBIfam" id="TIGR02222">
    <property type="entry name" value="chap_CsaA"/>
    <property type="match status" value="1"/>
</dbReference>
<dbReference type="EMBL" id="MLQQ01000001">
    <property type="protein sequence ID" value="OIJ16268.1"/>
    <property type="molecule type" value="Genomic_DNA"/>
</dbReference>
<feature type="domain" description="TRNA-binding" evidence="4">
    <location>
        <begin position="6"/>
        <end position="109"/>
    </location>
</feature>
<dbReference type="InterPro" id="IPR012340">
    <property type="entry name" value="NA-bd_OB-fold"/>
</dbReference>
<dbReference type="NCBIfam" id="NF007495">
    <property type="entry name" value="PRK10089.1-4"/>
    <property type="match status" value="1"/>
</dbReference>
<dbReference type="OrthoDB" id="9794564at2"/>
<keyword evidence="1 3" id="KW-0820">tRNA-binding</keyword>
<dbReference type="PANTHER" id="PTHR11586">
    <property type="entry name" value="TRNA-AMINOACYLATION COFACTOR ARC1 FAMILY MEMBER"/>
    <property type="match status" value="1"/>
</dbReference>
<dbReference type="NCBIfam" id="NF007494">
    <property type="entry name" value="PRK10089.1-3"/>
    <property type="match status" value="1"/>
</dbReference>
<accession>A0A1S2LUR8</accession>